<dbReference type="AlphaFoldDB" id="B6K7A6"/>
<accession>B6K7A6</accession>
<dbReference type="GO" id="GO:0006351">
    <property type="term" value="P:DNA-templated transcription"/>
    <property type="evidence" value="ECO:0007669"/>
    <property type="project" value="InterPro"/>
</dbReference>
<dbReference type="STRING" id="402676.B6K7A6"/>
<dbReference type="GO" id="GO:0006357">
    <property type="term" value="P:regulation of transcription by RNA polymerase II"/>
    <property type="evidence" value="ECO:0007669"/>
    <property type="project" value="InterPro"/>
</dbReference>
<protein>
    <submittedName>
        <fullName evidence="6">TFIIH complex cyclin Mcs2</fullName>
    </submittedName>
</protein>
<dbReference type="GeneID" id="7049769"/>
<dbReference type="GO" id="GO:0070985">
    <property type="term" value="C:transcription factor TFIIK complex"/>
    <property type="evidence" value="ECO:0007669"/>
    <property type="project" value="EnsemblFungi"/>
</dbReference>
<dbReference type="CDD" id="cd20524">
    <property type="entry name" value="CYCLIN_CCNH_rpt1"/>
    <property type="match status" value="1"/>
</dbReference>
<evidence type="ECO:0000256" key="2">
    <source>
        <dbReference type="ARBA" id="ARBA00023127"/>
    </source>
</evidence>
<dbReference type="Pfam" id="PF16899">
    <property type="entry name" value="Cyclin_C_2"/>
    <property type="match status" value="1"/>
</dbReference>
<organism evidence="6 8">
    <name type="scientific">Schizosaccharomyces japonicus (strain yFS275 / FY16936)</name>
    <name type="common">Fission yeast</name>
    <dbReference type="NCBI Taxonomy" id="402676"/>
    <lineage>
        <taxon>Eukaryota</taxon>
        <taxon>Fungi</taxon>
        <taxon>Dikarya</taxon>
        <taxon>Ascomycota</taxon>
        <taxon>Taphrinomycotina</taxon>
        <taxon>Schizosaccharomycetes</taxon>
        <taxon>Schizosaccharomycetales</taxon>
        <taxon>Schizosaccharomycetaceae</taxon>
        <taxon>Schizosaccharomyces</taxon>
    </lineage>
</organism>
<sequence length="322" mass="37736">MADGGFKESTQCKDWIFTETTLREKRESVNQKASEKVRKHIAEEYRMQNKDASEDKLPVTLNADEELLLVVYYTCQLGTLAAAMNLPSHIRGYAVTYFKRFFLVNSIMEYNPKTIIFTALYAATKASDHYIPIDQFCKKIPNSTPQQILEFEFYLCQSLDWDLYVWLPFRPLQGFLLDCQKALPSFPHETLFKCHDQAKQFLSETLHSDLYFLYSPSIMALSAIYHVNQDLCTQYLEAKNLQKLMPKVKENEAQLLELQHAQTDINKAKEIGKKLYFCMDPYQRKNSAVYLKRKAEDEEQEMARQRRKIERQKSVPDRNPFA</sequence>
<evidence type="ECO:0000313" key="7">
    <source>
        <dbReference type="JaponicusDB" id="SJAG_04614"/>
    </source>
</evidence>
<reference evidence="6 8" key="1">
    <citation type="journal article" date="2011" name="Science">
        <title>Comparative functional genomics of the fission yeasts.</title>
        <authorList>
            <person name="Rhind N."/>
            <person name="Chen Z."/>
            <person name="Yassour M."/>
            <person name="Thompson D.A."/>
            <person name="Haas B.J."/>
            <person name="Habib N."/>
            <person name="Wapinski I."/>
            <person name="Roy S."/>
            <person name="Lin M.F."/>
            <person name="Heiman D.I."/>
            <person name="Young S.K."/>
            <person name="Furuya K."/>
            <person name="Guo Y."/>
            <person name="Pidoux A."/>
            <person name="Chen H.M."/>
            <person name="Robbertse B."/>
            <person name="Goldberg J.M."/>
            <person name="Aoki K."/>
            <person name="Bayne E.H."/>
            <person name="Berlin A.M."/>
            <person name="Desjardins C.A."/>
            <person name="Dobbs E."/>
            <person name="Dukaj L."/>
            <person name="Fan L."/>
            <person name="FitzGerald M.G."/>
            <person name="French C."/>
            <person name="Gujja S."/>
            <person name="Hansen K."/>
            <person name="Keifenheim D."/>
            <person name="Levin J.Z."/>
            <person name="Mosher R.A."/>
            <person name="Mueller C.A."/>
            <person name="Pfiffner J."/>
            <person name="Priest M."/>
            <person name="Russ C."/>
            <person name="Smialowska A."/>
            <person name="Swoboda P."/>
            <person name="Sykes S.M."/>
            <person name="Vaughn M."/>
            <person name="Vengrova S."/>
            <person name="Yoder R."/>
            <person name="Zeng Q."/>
            <person name="Allshire R."/>
            <person name="Baulcombe D."/>
            <person name="Birren B.W."/>
            <person name="Brown W."/>
            <person name="Ekwall K."/>
            <person name="Kellis M."/>
            <person name="Leatherwood J."/>
            <person name="Levin H."/>
            <person name="Margalit H."/>
            <person name="Martienssen R."/>
            <person name="Nieduszynski C.A."/>
            <person name="Spatafora J.W."/>
            <person name="Friedman N."/>
            <person name="Dalgaard J.Z."/>
            <person name="Baumann P."/>
            <person name="Niki H."/>
            <person name="Regev A."/>
            <person name="Nusbaum C."/>
        </authorList>
    </citation>
    <scope>NUCLEOTIDE SEQUENCE [LARGE SCALE GENOMIC DNA]</scope>
    <source>
        <strain evidence="8">yFS275 / FY16936</strain>
    </source>
</reference>
<dbReference type="VEuPathDB" id="FungiDB:SJAG_04614"/>
<feature type="region of interest" description="Disordered" evidence="4">
    <location>
        <begin position="295"/>
        <end position="322"/>
    </location>
</feature>
<keyword evidence="2 3" id="KW-0195">Cyclin</keyword>
<evidence type="ECO:0000256" key="3">
    <source>
        <dbReference type="RuleBase" id="RU000383"/>
    </source>
</evidence>
<evidence type="ECO:0000256" key="1">
    <source>
        <dbReference type="ARBA" id="ARBA00008638"/>
    </source>
</evidence>
<dbReference type="Pfam" id="PF00134">
    <property type="entry name" value="Cyclin_N"/>
    <property type="match status" value="1"/>
</dbReference>
<dbReference type="RefSeq" id="XP_002175703.1">
    <property type="nucleotide sequence ID" value="XM_002175667.2"/>
</dbReference>
<dbReference type="HOGENOM" id="CLU_022620_4_0_1"/>
<dbReference type="SMART" id="SM00385">
    <property type="entry name" value="CYCLIN"/>
    <property type="match status" value="1"/>
</dbReference>
<dbReference type="CDD" id="cd20525">
    <property type="entry name" value="CYCLIN_CCNH_rpt2"/>
    <property type="match status" value="1"/>
</dbReference>
<evidence type="ECO:0000256" key="4">
    <source>
        <dbReference type="SAM" id="MobiDB-lite"/>
    </source>
</evidence>
<dbReference type="InterPro" id="IPR043198">
    <property type="entry name" value="Cyclin/Ssn8"/>
</dbReference>
<proteinExistence type="inferred from homology"/>
<dbReference type="InterPro" id="IPR036915">
    <property type="entry name" value="Cyclin-like_sf"/>
</dbReference>
<dbReference type="NCBIfam" id="TIGR00569">
    <property type="entry name" value="ccl1"/>
    <property type="match status" value="1"/>
</dbReference>
<dbReference type="OMA" id="FRVEQNT"/>
<dbReference type="OrthoDB" id="340962at2759"/>
<dbReference type="InterPro" id="IPR006671">
    <property type="entry name" value="Cyclin_N"/>
</dbReference>
<dbReference type="InterPro" id="IPR031658">
    <property type="entry name" value="Cyclin_C_2"/>
</dbReference>
<dbReference type="Proteomes" id="UP000001744">
    <property type="component" value="Unassembled WGS sequence"/>
</dbReference>
<evidence type="ECO:0000259" key="5">
    <source>
        <dbReference type="SMART" id="SM00385"/>
    </source>
</evidence>
<evidence type="ECO:0000313" key="6">
    <source>
        <dbReference type="EMBL" id="EEB09410.1"/>
    </source>
</evidence>
<comment type="similarity">
    <text evidence="1">Belongs to the cyclin family. Cyclin C subfamily.</text>
</comment>
<name>B6K7A6_SCHJY</name>
<dbReference type="GO" id="GO:0061575">
    <property type="term" value="F:cyclin-dependent protein serine/threonine kinase activator activity"/>
    <property type="evidence" value="ECO:0007669"/>
    <property type="project" value="EnsemblFungi"/>
</dbReference>
<dbReference type="EMBL" id="KE651168">
    <property type="protein sequence ID" value="EEB09410.1"/>
    <property type="molecule type" value="Genomic_DNA"/>
</dbReference>
<evidence type="ECO:0000313" key="8">
    <source>
        <dbReference type="Proteomes" id="UP000001744"/>
    </source>
</evidence>
<dbReference type="PANTHER" id="PTHR10026">
    <property type="entry name" value="CYCLIN"/>
    <property type="match status" value="1"/>
</dbReference>
<feature type="compositionally biased region" description="Basic and acidic residues" evidence="4">
    <location>
        <begin position="295"/>
        <end position="304"/>
    </location>
</feature>
<dbReference type="SUPFAM" id="SSF47954">
    <property type="entry name" value="Cyclin-like"/>
    <property type="match status" value="2"/>
</dbReference>
<gene>
    <name evidence="7" type="primary">mcs2</name>
    <name evidence="6" type="ORF">SJAG_04614</name>
</gene>
<dbReference type="eggNOG" id="KOG2496">
    <property type="taxonomic scope" value="Eukaryota"/>
</dbReference>
<dbReference type="JaponicusDB" id="SJAG_04614">
    <property type="gene designation" value="mcs2"/>
</dbReference>
<dbReference type="InterPro" id="IPR013763">
    <property type="entry name" value="Cyclin-like_dom"/>
</dbReference>
<keyword evidence="8" id="KW-1185">Reference proteome</keyword>
<dbReference type="Gene3D" id="1.10.472.10">
    <property type="entry name" value="Cyclin-like"/>
    <property type="match status" value="1"/>
</dbReference>
<dbReference type="InterPro" id="IPR027081">
    <property type="entry name" value="CyclinH/Ccl1"/>
</dbReference>
<feature type="domain" description="Cyclin-like" evidence="5">
    <location>
        <begin position="75"/>
        <end position="157"/>
    </location>
</feature>